<dbReference type="GO" id="GO:0008986">
    <property type="term" value="F:pyruvate, water dikinase activity"/>
    <property type="evidence" value="ECO:0007669"/>
    <property type="project" value="UniProtKB-EC"/>
</dbReference>
<comment type="cofactor">
    <cofactor evidence="1 15">
        <name>Mg(2+)</name>
        <dbReference type="ChEBI" id="CHEBI:18420"/>
    </cofactor>
</comment>
<dbReference type="InterPro" id="IPR000121">
    <property type="entry name" value="PEP_util_C"/>
</dbReference>
<keyword evidence="9 15" id="KW-0547">Nucleotide-binding</keyword>
<dbReference type="FunFam" id="3.50.30.10:FF:000002">
    <property type="entry name" value="Phosphoenolpyruvate synthase"/>
    <property type="match status" value="1"/>
</dbReference>
<dbReference type="SUPFAM" id="SSF51621">
    <property type="entry name" value="Phosphoenolpyruvate/pyruvate domain"/>
    <property type="match status" value="1"/>
</dbReference>
<evidence type="ECO:0000256" key="10">
    <source>
        <dbReference type="ARBA" id="ARBA00022777"/>
    </source>
</evidence>
<keyword evidence="20" id="KW-1185">Reference proteome</keyword>
<keyword evidence="10 15" id="KW-0418">Kinase</keyword>
<dbReference type="PANTHER" id="PTHR43030">
    <property type="entry name" value="PHOSPHOENOLPYRUVATE SYNTHASE"/>
    <property type="match status" value="1"/>
</dbReference>
<keyword evidence="8 15" id="KW-0479">Metal-binding</keyword>
<reference evidence="19 20" key="1">
    <citation type="journal article" date="2007" name="PLoS Genet.">
        <title>A tale of two oxidation states: bacterial colonization of arsenic-rich environments.</title>
        <authorList>
            <person name="Muller D."/>
            <person name="Medigue C."/>
            <person name="Koechler S."/>
            <person name="Barbe V."/>
            <person name="Barakat M."/>
            <person name="Talla E."/>
            <person name="Bonnefoy V."/>
            <person name="Krin E."/>
            <person name="Arsene-Ploetze F."/>
            <person name="Carapito C."/>
            <person name="Chandler M."/>
            <person name="Cournoyer B."/>
            <person name="Cruveiller S."/>
            <person name="Dossat C."/>
            <person name="Duval S."/>
            <person name="Heymann M."/>
            <person name="Leize E."/>
            <person name="Lieutaud A."/>
            <person name="Lievremont D."/>
            <person name="Makita Y."/>
            <person name="Mangenot S."/>
            <person name="Nitschke W."/>
            <person name="Ortet P."/>
            <person name="Perdrial N."/>
            <person name="Schoepp B."/>
            <person name="Siguier N."/>
            <person name="Simeonova D.D."/>
            <person name="Rouy Z."/>
            <person name="Segurens B."/>
            <person name="Turlin E."/>
            <person name="Vallenet D."/>
            <person name="Van Dorsselaer A."/>
            <person name="Weiss S."/>
            <person name="Weissenbach J."/>
            <person name="Lett M.C."/>
            <person name="Danchin A."/>
            <person name="Bertin P.N."/>
        </authorList>
    </citation>
    <scope>NUCLEOTIDE SEQUENCE [LARGE SCALE GENOMIC DNA]</scope>
    <source>
        <strain evidence="20">ULPAs1</strain>
    </source>
</reference>
<dbReference type="InterPro" id="IPR018274">
    <property type="entry name" value="PEP_util_AS"/>
</dbReference>
<evidence type="ECO:0000256" key="11">
    <source>
        <dbReference type="ARBA" id="ARBA00022840"/>
    </source>
</evidence>
<evidence type="ECO:0000256" key="9">
    <source>
        <dbReference type="ARBA" id="ARBA00022741"/>
    </source>
</evidence>
<comment type="similarity">
    <text evidence="4 15">Belongs to the PEP-utilizing enzyme family.</text>
</comment>
<dbReference type="InterPro" id="IPR040442">
    <property type="entry name" value="Pyrv_kinase-like_dom_sf"/>
</dbReference>
<dbReference type="KEGG" id="har:HEAR1352"/>
<evidence type="ECO:0000256" key="14">
    <source>
        <dbReference type="ARBA" id="ARBA00047700"/>
    </source>
</evidence>
<dbReference type="SUPFAM" id="SSF52009">
    <property type="entry name" value="Phosphohistidine domain"/>
    <property type="match status" value="1"/>
</dbReference>
<evidence type="ECO:0000256" key="6">
    <source>
        <dbReference type="ARBA" id="ARBA00021623"/>
    </source>
</evidence>
<dbReference type="Pfam" id="PF01326">
    <property type="entry name" value="PPDK_N"/>
    <property type="match status" value="1"/>
</dbReference>
<evidence type="ECO:0000259" key="18">
    <source>
        <dbReference type="Pfam" id="PF02896"/>
    </source>
</evidence>
<dbReference type="eggNOG" id="COG1080">
    <property type="taxonomic scope" value="Bacteria"/>
</dbReference>
<dbReference type="PROSITE" id="PS00742">
    <property type="entry name" value="PEP_ENZYMES_2"/>
    <property type="match status" value="1"/>
</dbReference>
<dbReference type="PIRSF" id="PIRSF000854">
    <property type="entry name" value="PEP_synthase"/>
    <property type="match status" value="1"/>
</dbReference>
<evidence type="ECO:0000256" key="4">
    <source>
        <dbReference type="ARBA" id="ARBA00007837"/>
    </source>
</evidence>
<dbReference type="InterPro" id="IPR006319">
    <property type="entry name" value="PEP_synth"/>
</dbReference>
<feature type="domain" description="PEP-utilising enzyme mobile" evidence="16">
    <location>
        <begin position="406"/>
        <end position="476"/>
    </location>
</feature>
<evidence type="ECO:0000256" key="13">
    <source>
        <dbReference type="ARBA" id="ARBA00033470"/>
    </source>
</evidence>
<accession>A4G4T8</accession>
<evidence type="ECO:0000256" key="15">
    <source>
        <dbReference type="PIRNR" id="PIRNR000854"/>
    </source>
</evidence>
<dbReference type="InterPro" id="IPR023151">
    <property type="entry name" value="PEP_util_CS"/>
</dbReference>
<evidence type="ECO:0000256" key="12">
    <source>
        <dbReference type="ARBA" id="ARBA00022842"/>
    </source>
</evidence>
<dbReference type="NCBIfam" id="NF005057">
    <property type="entry name" value="PRK06464.1"/>
    <property type="match status" value="1"/>
</dbReference>
<dbReference type="HOGENOM" id="CLU_007308_6_2_4"/>
<dbReference type="GO" id="GO:0006094">
    <property type="term" value="P:gluconeogenesis"/>
    <property type="evidence" value="ECO:0007669"/>
    <property type="project" value="UniProtKB-UniPathway"/>
</dbReference>
<dbReference type="NCBIfam" id="TIGR01418">
    <property type="entry name" value="PEP_synth"/>
    <property type="match status" value="1"/>
</dbReference>
<dbReference type="FunFam" id="3.30.470.20:FF:000017">
    <property type="entry name" value="Phosphoenolpyruvate synthase"/>
    <property type="match status" value="1"/>
</dbReference>
<dbReference type="InterPro" id="IPR008279">
    <property type="entry name" value="PEP-util_enz_mobile_dom"/>
</dbReference>
<keyword evidence="11 15" id="KW-0067">ATP-binding</keyword>
<dbReference type="PANTHER" id="PTHR43030:SF1">
    <property type="entry name" value="PHOSPHOENOLPYRUVATE SYNTHASE"/>
    <property type="match status" value="1"/>
</dbReference>
<dbReference type="OrthoDB" id="9765468at2"/>
<evidence type="ECO:0000256" key="8">
    <source>
        <dbReference type="ARBA" id="ARBA00022723"/>
    </source>
</evidence>
<dbReference type="STRING" id="204773.HEAR1352"/>
<evidence type="ECO:0000256" key="2">
    <source>
        <dbReference type="ARBA" id="ARBA00002988"/>
    </source>
</evidence>
<gene>
    <name evidence="19" type="primary">pps</name>
    <name evidence="19" type="ordered locus">HEAR1352</name>
</gene>
<dbReference type="Gene3D" id="3.30.470.20">
    <property type="entry name" value="ATP-grasp fold, B domain"/>
    <property type="match status" value="1"/>
</dbReference>
<dbReference type="EC" id="2.7.9.2" evidence="5 15"/>
<dbReference type="Proteomes" id="UP000006697">
    <property type="component" value="Chromosome"/>
</dbReference>
<proteinExistence type="inferred from homology"/>
<dbReference type="Pfam" id="PF02896">
    <property type="entry name" value="PEP-utilizers_C"/>
    <property type="match status" value="1"/>
</dbReference>
<feature type="domain" description="Pyruvate phosphate dikinase AMP/ATP-binding" evidence="17">
    <location>
        <begin position="32"/>
        <end position="371"/>
    </location>
</feature>
<dbReference type="InterPro" id="IPR002192">
    <property type="entry name" value="PPDK_AMP/ATP-bd"/>
</dbReference>
<dbReference type="InterPro" id="IPR015813">
    <property type="entry name" value="Pyrv/PenolPyrv_kinase-like_dom"/>
</dbReference>
<dbReference type="InterPro" id="IPR013815">
    <property type="entry name" value="ATP_grasp_subdomain_1"/>
</dbReference>
<evidence type="ECO:0000256" key="3">
    <source>
        <dbReference type="ARBA" id="ARBA00004742"/>
    </source>
</evidence>
<protein>
    <recommendedName>
        <fullName evidence="6 15">Phosphoenolpyruvate synthase</fullName>
        <shortName evidence="15">PEP synthase</shortName>
        <ecNumber evidence="5 15">2.7.9.2</ecNumber>
    </recommendedName>
    <alternativeName>
        <fullName evidence="13 15">Pyruvate, water dikinase</fullName>
    </alternativeName>
</protein>
<keyword evidence="12 15" id="KW-0460">Magnesium</keyword>
<dbReference type="GO" id="GO:0046872">
    <property type="term" value="F:metal ion binding"/>
    <property type="evidence" value="ECO:0007669"/>
    <property type="project" value="UniProtKB-KW"/>
</dbReference>
<dbReference type="FunFam" id="3.20.20.60:FF:000010">
    <property type="entry name" value="Phosphoenolpyruvate synthase"/>
    <property type="match status" value="1"/>
</dbReference>
<evidence type="ECO:0000259" key="17">
    <source>
        <dbReference type="Pfam" id="PF01326"/>
    </source>
</evidence>
<evidence type="ECO:0000256" key="5">
    <source>
        <dbReference type="ARBA" id="ARBA00011996"/>
    </source>
</evidence>
<feature type="domain" description="PEP-utilising enzyme C-terminal" evidence="18">
    <location>
        <begin position="503"/>
        <end position="810"/>
    </location>
</feature>
<dbReference type="Pfam" id="PF00391">
    <property type="entry name" value="PEP-utilizers"/>
    <property type="match status" value="1"/>
</dbReference>
<dbReference type="Gene3D" id="3.30.1490.20">
    <property type="entry name" value="ATP-grasp fold, A domain"/>
    <property type="match status" value="1"/>
</dbReference>
<evidence type="ECO:0000313" key="19">
    <source>
        <dbReference type="EMBL" id="CAL61525.1"/>
    </source>
</evidence>
<keyword evidence="7 15" id="KW-0808">Transferase</keyword>
<comment type="catalytic activity">
    <reaction evidence="14 15">
        <text>pyruvate + ATP + H2O = phosphoenolpyruvate + AMP + phosphate + 2 H(+)</text>
        <dbReference type="Rhea" id="RHEA:11364"/>
        <dbReference type="ChEBI" id="CHEBI:15361"/>
        <dbReference type="ChEBI" id="CHEBI:15377"/>
        <dbReference type="ChEBI" id="CHEBI:15378"/>
        <dbReference type="ChEBI" id="CHEBI:30616"/>
        <dbReference type="ChEBI" id="CHEBI:43474"/>
        <dbReference type="ChEBI" id="CHEBI:58702"/>
        <dbReference type="ChEBI" id="CHEBI:456215"/>
        <dbReference type="EC" id="2.7.9.2"/>
    </reaction>
</comment>
<dbReference type="AlphaFoldDB" id="A4G4T8"/>
<dbReference type="InterPro" id="IPR036637">
    <property type="entry name" value="Phosphohistidine_dom_sf"/>
</dbReference>
<evidence type="ECO:0000256" key="1">
    <source>
        <dbReference type="ARBA" id="ARBA00001946"/>
    </source>
</evidence>
<evidence type="ECO:0000256" key="7">
    <source>
        <dbReference type="ARBA" id="ARBA00022679"/>
    </source>
</evidence>
<comment type="pathway">
    <text evidence="3 15">Carbohydrate biosynthesis; gluconeogenesis.</text>
</comment>
<dbReference type="FunFam" id="3.30.1490.20:FF:000010">
    <property type="entry name" value="Phosphoenolpyruvate synthase"/>
    <property type="match status" value="1"/>
</dbReference>
<name>A4G4T8_HERAR</name>
<comment type="function">
    <text evidence="2 15">Catalyzes the phosphorylation of pyruvate to phosphoenolpyruvate.</text>
</comment>
<dbReference type="Gene3D" id="3.50.30.10">
    <property type="entry name" value="Phosphohistidine domain"/>
    <property type="match status" value="1"/>
</dbReference>
<evidence type="ECO:0000259" key="16">
    <source>
        <dbReference type="Pfam" id="PF00391"/>
    </source>
</evidence>
<dbReference type="EMBL" id="CU207211">
    <property type="protein sequence ID" value="CAL61525.1"/>
    <property type="molecule type" value="Genomic_DNA"/>
</dbReference>
<dbReference type="SUPFAM" id="SSF56059">
    <property type="entry name" value="Glutathione synthetase ATP-binding domain-like"/>
    <property type="match status" value="1"/>
</dbReference>
<dbReference type="GO" id="GO:0005524">
    <property type="term" value="F:ATP binding"/>
    <property type="evidence" value="ECO:0007669"/>
    <property type="project" value="UniProtKB-KW"/>
</dbReference>
<dbReference type="PROSITE" id="PS00370">
    <property type="entry name" value="PEP_ENZYMES_PHOS_SITE"/>
    <property type="match status" value="1"/>
</dbReference>
<evidence type="ECO:0000313" key="20">
    <source>
        <dbReference type="Proteomes" id="UP000006697"/>
    </source>
</evidence>
<dbReference type="eggNOG" id="COG0574">
    <property type="taxonomic scope" value="Bacteria"/>
</dbReference>
<organism evidence="19 20">
    <name type="scientific">Herminiimonas arsenicoxydans</name>
    <dbReference type="NCBI Taxonomy" id="204773"/>
    <lineage>
        <taxon>Bacteria</taxon>
        <taxon>Pseudomonadati</taxon>
        <taxon>Pseudomonadota</taxon>
        <taxon>Betaproteobacteria</taxon>
        <taxon>Burkholderiales</taxon>
        <taxon>Oxalobacteraceae</taxon>
        <taxon>Herminiimonas</taxon>
    </lineage>
</organism>
<sequence length="812" mass="88622">MSNVVNTGIKHDQVVEGNYVISFEHLRMSDVDSVGGKNSSLGEMISQLAEAGVRVPGGFATTAQAFRDFLEHSEGGGLSLAQRIADRLADLDIDDVRALAQAGAEIRQWIVETPFPPRLLNEITQYYHNLSSDSSKEMSFAVRSSATAEDLPDASFAGQQETFLNVVGIDNVLEAIKHVFASLYNDRAISYRVHKGFTHAEVALSAGVQRMVRSDLGSAGVMFTMDTESGFTDVVFITSSYGLGETVVQGAVNPDEFYVHKPMLEQGRLPIIRRNIGSKLIKMEFTAEAKAGHSVQTVDVPIGMRNRYSLTDEEIVQLAKYAVIIEKHYGRPMDIEWGKDGLDGQLYILQARPETVKSQQKATDVQQRFKMKGSGTVLTVGRAIGQKIGAGPVRVILDAADMERVQPGDVLVADMTDPNWEPVMKRASAIITNRGGRTCHAAIIARELGVPAVVGCGDATELLKDGALVTVSCAEGDEGKVYDGLLESEVTEIARGDLPELPLKITLNVGNPQLAFDFQSIPNAGVGLARLEFIINNNIGVHPKAILEYPNIDPDLKKAVESVARGHASPKAFYIDKLAEGIATIGAAFWPKPVIVRLSDFKSNEYKKLIGGSRYEPDEENPMLGFRGVARYLAPDFAEAFEMECKAMKRVRDDMGLTNVEIMVPFVRTLGQAEKVIDLLAKNGLKRGENGLRIIMMCEVPSNAILAEEFLNYFDGFSIGSNDLTQLTLGLDRDSGMEILAADFDERDPAVLALFSRAIAACRKQGKYVGICGQGPSDHPDFAEWLMKEGITSLSLNPDSVIETWQSLAKRL</sequence>
<dbReference type="UniPathway" id="UPA00138"/>
<dbReference type="Gene3D" id="3.20.20.60">
    <property type="entry name" value="Phosphoenolpyruvate-binding domains"/>
    <property type="match status" value="1"/>
</dbReference>